<evidence type="ECO:0000313" key="2">
    <source>
        <dbReference type="EMBL" id="KKL06553.1"/>
    </source>
</evidence>
<dbReference type="PANTHER" id="PTHR30486:SF14">
    <property type="entry name" value="FLAGELLA ACCESSORY PROTEIN I"/>
    <property type="match status" value="1"/>
</dbReference>
<gene>
    <name evidence="2" type="ORF">LCGC14_2594880</name>
</gene>
<dbReference type="PANTHER" id="PTHR30486">
    <property type="entry name" value="TWITCHING MOTILITY PROTEIN PILT"/>
    <property type="match status" value="1"/>
</dbReference>
<comment type="caution">
    <text evidence="2">The sequence shown here is derived from an EMBL/GenBank/DDBJ whole genome shotgun (WGS) entry which is preliminary data.</text>
</comment>
<dbReference type="InterPro" id="IPR027417">
    <property type="entry name" value="P-loop_NTPase"/>
</dbReference>
<accession>A0A0F9D364</accession>
<reference evidence="2" key="1">
    <citation type="journal article" date="2015" name="Nature">
        <title>Complex archaea that bridge the gap between prokaryotes and eukaryotes.</title>
        <authorList>
            <person name="Spang A."/>
            <person name="Saw J.H."/>
            <person name="Jorgensen S.L."/>
            <person name="Zaremba-Niedzwiedzka K."/>
            <person name="Martijn J."/>
            <person name="Lind A.E."/>
            <person name="van Eijk R."/>
            <person name="Schleper C."/>
            <person name="Guy L."/>
            <person name="Ettema T.J."/>
        </authorList>
    </citation>
    <scope>NUCLEOTIDE SEQUENCE</scope>
</reference>
<evidence type="ECO:0000256" key="1">
    <source>
        <dbReference type="ARBA" id="ARBA00006611"/>
    </source>
</evidence>
<organism evidence="2">
    <name type="scientific">marine sediment metagenome</name>
    <dbReference type="NCBI Taxonomy" id="412755"/>
    <lineage>
        <taxon>unclassified sequences</taxon>
        <taxon>metagenomes</taxon>
        <taxon>ecological metagenomes</taxon>
    </lineage>
</organism>
<name>A0A0F9D364_9ZZZZ</name>
<dbReference type="GO" id="GO:0016887">
    <property type="term" value="F:ATP hydrolysis activity"/>
    <property type="evidence" value="ECO:0007669"/>
    <property type="project" value="InterPro"/>
</dbReference>
<protein>
    <submittedName>
        <fullName evidence="2">Uncharacterized protein</fullName>
    </submittedName>
</protein>
<dbReference type="EMBL" id="LAZR01043656">
    <property type="protein sequence ID" value="KKL06553.1"/>
    <property type="molecule type" value="Genomic_DNA"/>
</dbReference>
<dbReference type="AlphaFoldDB" id="A0A0F9D364"/>
<dbReference type="Gene3D" id="1.10.390.40">
    <property type="match status" value="1"/>
</dbReference>
<dbReference type="SUPFAM" id="SSF52540">
    <property type="entry name" value="P-loop containing nucleoside triphosphate hydrolases"/>
    <property type="match status" value="1"/>
</dbReference>
<dbReference type="InterPro" id="IPR050921">
    <property type="entry name" value="T4SS_GSP_E_ATPase"/>
</dbReference>
<comment type="similarity">
    <text evidence="1">Belongs to the GSP E family.</text>
</comment>
<sequence>MPFDFSQVKDSNFTDVLKKTPHLLKYIENYSTQGNPLPIFKESLKPEHKKLKEPNLLYPVSDQSFIHINPHTTSDDGYMEYVIIQPDLPERKIMDLADRMFAVKSGDMDPPVEITERYNMVENYIDKNVSITNAPIDYSKLGDIYNLETLPISKSDFPGFKYHFLQRRAGTGILDPFLADSNLEDISIIGAGNVYVIHKSFGALKSPLYLGQEEIDELIISMSEQFGKTVSHAKPVVDASLPDGSRINVVYGKDISRKGTNTTIRKFASTPLSITQVLTSKVFEYNE</sequence>
<dbReference type="Gene3D" id="3.30.450.370">
    <property type="match status" value="1"/>
</dbReference>
<proteinExistence type="inferred from homology"/>